<dbReference type="InterPro" id="IPR041677">
    <property type="entry name" value="DNA2/NAM7_AAA_11"/>
</dbReference>
<organism evidence="14 15">
    <name type="scientific">Chilo suppressalis</name>
    <name type="common">Asiatic rice borer moth</name>
    <dbReference type="NCBI Taxonomy" id="168631"/>
    <lineage>
        <taxon>Eukaryota</taxon>
        <taxon>Metazoa</taxon>
        <taxon>Ecdysozoa</taxon>
        <taxon>Arthropoda</taxon>
        <taxon>Hexapoda</taxon>
        <taxon>Insecta</taxon>
        <taxon>Pterygota</taxon>
        <taxon>Neoptera</taxon>
        <taxon>Endopterygota</taxon>
        <taxon>Lepidoptera</taxon>
        <taxon>Glossata</taxon>
        <taxon>Ditrysia</taxon>
        <taxon>Pyraloidea</taxon>
        <taxon>Crambidae</taxon>
        <taxon>Crambinae</taxon>
        <taxon>Chilo</taxon>
    </lineage>
</organism>
<evidence type="ECO:0000256" key="8">
    <source>
        <dbReference type="ARBA" id="ARBA00022840"/>
    </source>
</evidence>
<feature type="domain" description="DNA2/NAM7 helicase helicase" evidence="11">
    <location>
        <begin position="426"/>
        <end position="499"/>
    </location>
</feature>
<dbReference type="PANTHER" id="PTHR45418:SF1">
    <property type="entry name" value="CANCER_TESTIS ANTIGEN 55"/>
    <property type="match status" value="1"/>
</dbReference>
<evidence type="ECO:0000259" key="13">
    <source>
        <dbReference type="Pfam" id="PF21634"/>
    </source>
</evidence>
<dbReference type="InterPro" id="IPR041679">
    <property type="entry name" value="DNA2/NAM7-like_C"/>
</dbReference>
<evidence type="ECO:0000256" key="9">
    <source>
        <dbReference type="ARBA" id="ARBA00023158"/>
    </source>
</evidence>
<keyword evidence="8" id="KW-0067">ATP-binding</keyword>
<dbReference type="CDD" id="cd18808">
    <property type="entry name" value="SF1_C_Upf1"/>
    <property type="match status" value="1"/>
</dbReference>
<comment type="similarity">
    <text evidence="2">Belongs to the DNA2/NAM7 helicase family. SDE3 subfamily.</text>
</comment>
<reference evidence="14" key="1">
    <citation type="submission" date="2021-12" db="EMBL/GenBank/DDBJ databases">
        <authorList>
            <person name="King R."/>
        </authorList>
    </citation>
    <scope>NUCLEOTIDE SEQUENCE</scope>
</reference>
<proteinExistence type="inferred from homology"/>
<evidence type="ECO:0000256" key="4">
    <source>
        <dbReference type="ARBA" id="ARBA00022490"/>
    </source>
</evidence>
<keyword evidence="4" id="KW-0963">Cytoplasm</keyword>
<dbReference type="EMBL" id="OU963910">
    <property type="protein sequence ID" value="CAH2983261.1"/>
    <property type="molecule type" value="Genomic_DNA"/>
</dbReference>
<keyword evidence="7" id="KW-0347">Helicase</keyword>
<feature type="domain" description="DNA2/NAM7 helicase helicase" evidence="11">
    <location>
        <begin position="538"/>
        <end position="618"/>
    </location>
</feature>
<accession>A0ABN8LC17</accession>
<evidence type="ECO:0000313" key="14">
    <source>
        <dbReference type="EMBL" id="CAH2983261.1"/>
    </source>
</evidence>
<dbReference type="SUPFAM" id="SSF52540">
    <property type="entry name" value="P-loop containing nucleoside triphosphate hydrolases"/>
    <property type="match status" value="1"/>
</dbReference>
<comment type="catalytic activity">
    <reaction evidence="10">
        <text>ATP + H2O = ADP + phosphate + H(+)</text>
        <dbReference type="Rhea" id="RHEA:13065"/>
        <dbReference type="ChEBI" id="CHEBI:15377"/>
        <dbReference type="ChEBI" id="CHEBI:15378"/>
        <dbReference type="ChEBI" id="CHEBI:30616"/>
        <dbReference type="ChEBI" id="CHEBI:43474"/>
        <dbReference type="ChEBI" id="CHEBI:456216"/>
        <dbReference type="EC" id="3.6.4.13"/>
    </reaction>
</comment>
<dbReference type="Proteomes" id="UP001153292">
    <property type="component" value="Chromosome 17"/>
</dbReference>
<keyword evidence="15" id="KW-1185">Reference proteome</keyword>
<keyword evidence="6" id="KW-0378">Hydrolase</keyword>
<dbReference type="Gene3D" id="3.40.50.300">
    <property type="entry name" value="P-loop containing nucleotide triphosphate hydrolases"/>
    <property type="match status" value="2"/>
</dbReference>
<evidence type="ECO:0000256" key="7">
    <source>
        <dbReference type="ARBA" id="ARBA00022806"/>
    </source>
</evidence>
<dbReference type="Pfam" id="PF13086">
    <property type="entry name" value="AAA_11"/>
    <property type="match status" value="2"/>
</dbReference>
<comment type="subcellular location">
    <subcellularLocation>
        <location evidence="1">Cytoplasm</location>
    </subcellularLocation>
</comment>
<feature type="domain" description="Helicase MOV-10-like beta-barrel" evidence="13">
    <location>
        <begin position="293"/>
        <end position="375"/>
    </location>
</feature>
<evidence type="ECO:0000256" key="6">
    <source>
        <dbReference type="ARBA" id="ARBA00022801"/>
    </source>
</evidence>
<evidence type="ECO:0000259" key="12">
    <source>
        <dbReference type="Pfam" id="PF13087"/>
    </source>
</evidence>
<dbReference type="Pfam" id="PF13087">
    <property type="entry name" value="AAA_12"/>
    <property type="match status" value="1"/>
</dbReference>
<dbReference type="Pfam" id="PF21634">
    <property type="entry name" value="MOV-10_beta-barrel"/>
    <property type="match status" value="1"/>
</dbReference>
<dbReference type="InterPro" id="IPR047187">
    <property type="entry name" value="SF1_C_Upf1"/>
</dbReference>
<evidence type="ECO:0000256" key="1">
    <source>
        <dbReference type="ARBA" id="ARBA00004496"/>
    </source>
</evidence>
<sequence length="894" mass="102533">MYCKVCGPVDEVYDENSEAHHPHTPKHICNQILADYSKNKKAFTGNRDGIRILANAEIESKEGSKTVTKATDDAKIHICIKPEQTAKFTFIIMNDTKEDDMLIVGFQLAHPQPQFKMNKHPYIIGQDPHILTKKSSVKDEISIRFKVDDFGTYEMPIMFTFLRLRDEKNLIFVRELMVIVQDQPPASYEKILSPYRDNFWTKAENFIHSINNVPIQSTFKIPKTLKVILPRGLDESALEGLGLPRNEFDKLRLILIDTRAIMDEGITKDNYMIYFHTLLWWEEIIAKINLRKYNMTGVSLMKDSKLGYLLEVPGLSEKRPSLMRGDRVYLRPKDDETILFESIVKDLEDDKARLGDFDESFLNYYTETAVFDVRFIMSRVPMERMHEAVSRLFSAKQECRVFPEPNKQKFAAHPITSYYNRLIERNEEQRAAVEHIVSGTSGFAPYIVFGPPGTGKTMTIVEAIVQLVVKKARHRILVCTDSNMAADHIALMLHKFNKQLKISNFLFRANSQNREWSVMPTELHPVSNGTNYENFYSVNNEMMASYRIVVTTLSHAAKYSSRRNQQVHKLQMSHLFIDEAAQASEPAALIPITGLLAPNGRLVLAGDPKQLGPMCISREAHNRGLGKSLLQRLLETYSNLYQNDPRYIMMLVKNFRSDPDILKLPNSLFYDDNLQALAKPDALSKINILGRPGGERAVIFHGVNSAEQRMGKAPSYFNEMELDVLKVYIKVLTDNHKVLPEDIGVIAPYIRQVYKIKAWLTGVKLDKIDVGTVEAFQGKEKRVILVSTVRANCKLLDYDAKYALGFLVDDKRFNVALTRAKAKIVIVGNPACLTRDIKWRRYIDLCDEYDCYLGKESQQLERNSKMLIEIARTRFDKCRLTDELKKAAKNNDKK</sequence>
<name>A0ABN8LC17_CHISP</name>
<evidence type="ECO:0000256" key="10">
    <source>
        <dbReference type="ARBA" id="ARBA00047984"/>
    </source>
</evidence>
<dbReference type="InterPro" id="IPR026122">
    <property type="entry name" value="MOV-10/SDE3_DEXXQ/H-box"/>
</dbReference>
<keyword evidence="9" id="KW-0943">RNA-mediated gene silencing</keyword>
<dbReference type="InterPro" id="IPR049080">
    <property type="entry name" value="MOV-10-like_beta-barrel"/>
</dbReference>
<gene>
    <name evidence="14" type="ORF">CHILSU_LOCUS3578</name>
</gene>
<keyword evidence="5" id="KW-0547">Nucleotide-binding</keyword>
<protein>
    <recommendedName>
        <fullName evidence="3">RNA helicase</fullName>
        <ecNumber evidence="3">3.6.4.13</ecNumber>
    </recommendedName>
</protein>
<feature type="domain" description="DNA2/NAM7 helicase-like C-terminal" evidence="12">
    <location>
        <begin position="626"/>
        <end position="830"/>
    </location>
</feature>
<evidence type="ECO:0000259" key="11">
    <source>
        <dbReference type="Pfam" id="PF13086"/>
    </source>
</evidence>
<dbReference type="InterPro" id="IPR027417">
    <property type="entry name" value="P-loop_NTPase"/>
</dbReference>
<dbReference type="CDD" id="cd18038">
    <property type="entry name" value="DEXXQc_Helz-like"/>
    <property type="match status" value="1"/>
</dbReference>
<dbReference type="EC" id="3.6.4.13" evidence="3"/>
<evidence type="ECO:0000313" key="15">
    <source>
        <dbReference type="Proteomes" id="UP001153292"/>
    </source>
</evidence>
<dbReference type="PANTHER" id="PTHR45418">
    <property type="entry name" value="CANCER/TESTIS ANTIGEN 55"/>
    <property type="match status" value="1"/>
</dbReference>
<evidence type="ECO:0000256" key="5">
    <source>
        <dbReference type="ARBA" id="ARBA00022741"/>
    </source>
</evidence>
<evidence type="ECO:0000256" key="3">
    <source>
        <dbReference type="ARBA" id="ARBA00012552"/>
    </source>
</evidence>
<evidence type="ECO:0000256" key="2">
    <source>
        <dbReference type="ARBA" id="ARBA00005601"/>
    </source>
</evidence>